<comment type="caution">
    <text evidence="1">The sequence shown here is derived from an EMBL/GenBank/DDBJ whole genome shotgun (WGS) entry which is preliminary data.</text>
</comment>
<keyword evidence="2" id="KW-1185">Reference proteome</keyword>
<dbReference type="Proteomes" id="UP000774000">
    <property type="component" value="Unassembled WGS sequence"/>
</dbReference>
<dbReference type="EMBL" id="JAFBDQ010000013">
    <property type="protein sequence ID" value="MBM7557510.1"/>
    <property type="molecule type" value="Genomic_DNA"/>
</dbReference>
<proteinExistence type="predicted"/>
<sequence>MEQLVSINQLADSFTLHPKKVKLYINQLKDNTDLIPKQQDNKVLLSEQAEEYFNEVKDYENNHPNLLNYALCKEINSLPNQLDKSFILQLTKRTKLKQQKEHRQFEELPKLIKLEKKSLAKKIISWLENKVVISDLNKVIVDRFSSDESDSEKNPDLRITLYEGNHPQDINLIIKEQLNYLKKIYYHELSAKLDTETELNSLDSLQEALSDLNDEQLVKRIFKTLVGYKNYYKITTNPEMIIIDFSHIKLPDKFEVHRREDCLLLEFNNDCQITIHPNHKPERLITKLKKEPEAMELFAW</sequence>
<organism evidence="1 2">
    <name type="scientific">Halanaerobacter jeridensis</name>
    <dbReference type="NCBI Taxonomy" id="706427"/>
    <lineage>
        <taxon>Bacteria</taxon>
        <taxon>Bacillati</taxon>
        <taxon>Bacillota</taxon>
        <taxon>Clostridia</taxon>
        <taxon>Halanaerobiales</taxon>
        <taxon>Halobacteroidaceae</taxon>
        <taxon>Halanaerobacter</taxon>
    </lineage>
</organism>
<protein>
    <submittedName>
        <fullName evidence="1">Ribosomal protein L17</fullName>
    </submittedName>
</protein>
<keyword evidence="1" id="KW-0687">Ribonucleoprotein</keyword>
<dbReference type="RefSeq" id="WP_204702256.1">
    <property type="nucleotide sequence ID" value="NZ_JAFBDQ010000013.1"/>
</dbReference>
<dbReference type="GO" id="GO:0005840">
    <property type="term" value="C:ribosome"/>
    <property type="evidence" value="ECO:0007669"/>
    <property type="project" value="UniProtKB-KW"/>
</dbReference>
<reference evidence="1" key="1">
    <citation type="submission" date="2021-01" db="EMBL/GenBank/DDBJ databases">
        <title>Genomic Encyclopedia of Type Strains, Phase IV (KMG-IV): sequencing the most valuable type-strain genomes for metagenomic binning, comparative biology and taxonomic classification.</title>
        <authorList>
            <person name="Goeker M."/>
        </authorList>
    </citation>
    <scope>NUCLEOTIDE SEQUENCE</scope>
    <source>
        <strain evidence="1">DSM 23230</strain>
    </source>
</reference>
<dbReference type="AlphaFoldDB" id="A0A939BMU2"/>
<keyword evidence="1" id="KW-0689">Ribosomal protein</keyword>
<name>A0A939BMU2_9FIRM</name>
<evidence type="ECO:0000313" key="2">
    <source>
        <dbReference type="Proteomes" id="UP000774000"/>
    </source>
</evidence>
<gene>
    <name evidence="1" type="ORF">JOC47_002376</name>
</gene>
<accession>A0A939BMU2</accession>
<evidence type="ECO:0000313" key="1">
    <source>
        <dbReference type="EMBL" id="MBM7557510.1"/>
    </source>
</evidence>